<dbReference type="Pfam" id="PF01180">
    <property type="entry name" value="DHO_dh"/>
    <property type="match status" value="1"/>
</dbReference>
<keyword evidence="4" id="KW-0408">Iron</keyword>
<evidence type="ECO:0000259" key="13">
    <source>
        <dbReference type="PROSITE" id="PS51379"/>
    </source>
</evidence>
<dbReference type="InterPro" id="IPR017900">
    <property type="entry name" value="4Fe4S_Fe_S_CS"/>
</dbReference>
<evidence type="ECO:0000256" key="8">
    <source>
        <dbReference type="ARBA" id="ARBA00047685"/>
    </source>
</evidence>
<dbReference type="InterPro" id="IPR013785">
    <property type="entry name" value="Aldolase_TIM"/>
</dbReference>
<evidence type="ECO:0000256" key="5">
    <source>
        <dbReference type="ARBA" id="ARBA00023014"/>
    </source>
</evidence>
<dbReference type="KEGG" id="dti:Desti_3250"/>
<dbReference type="InterPro" id="IPR017896">
    <property type="entry name" value="4Fe4S_Fe-S-bd"/>
</dbReference>
<dbReference type="eggNOG" id="COG0167">
    <property type="taxonomic scope" value="Bacteria"/>
</dbReference>
<dbReference type="PANTHER" id="PTHR43073">
    <property type="entry name" value="DIHYDROPYRIMIDINE DEHYDROGENASE [NADP(+)]"/>
    <property type="match status" value="1"/>
</dbReference>
<dbReference type="PROSITE" id="PS00198">
    <property type="entry name" value="4FE4S_FER_1"/>
    <property type="match status" value="1"/>
</dbReference>
<keyword evidence="3" id="KW-0560">Oxidoreductase</keyword>
<dbReference type="Gene3D" id="3.20.20.70">
    <property type="entry name" value="Aldolase class I"/>
    <property type="match status" value="1"/>
</dbReference>
<evidence type="ECO:0000256" key="1">
    <source>
        <dbReference type="ARBA" id="ARBA00010804"/>
    </source>
</evidence>
<dbReference type="GO" id="GO:0004159">
    <property type="term" value="F:dihydropyrimidine dehydrogenase (NAD+) activity"/>
    <property type="evidence" value="ECO:0007669"/>
    <property type="project" value="UniProtKB-EC"/>
</dbReference>
<dbReference type="InterPro" id="IPR005720">
    <property type="entry name" value="Dihydroorotate_DH_cat"/>
</dbReference>
<evidence type="ECO:0000256" key="3">
    <source>
        <dbReference type="ARBA" id="ARBA00023002"/>
    </source>
</evidence>
<dbReference type="eggNOG" id="COG1148">
    <property type="taxonomic scope" value="Bacteria"/>
</dbReference>
<dbReference type="EC" id="1.3.1.1" evidence="12"/>
<dbReference type="GO" id="GO:0050661">
    <property type="term" value="F:NADP binding"/>
    <property type="evidence" value="ECO:0007669"/>
    <property type="project" value="TreeGrafter"/>
</dbReference>
<evidence type="ECO:0000313" key="14">
    <source>
        <dbReference type="EMBL" id="AFM25909.1"/>
    </source>
</evidence>
<evidence type="ECO:0000256" key="11">
    <source>
        <dbReference type="ARBA" id="ARBA00049714"/>
    </source>
</evidence>
<evidence type="ECO:0000256" key="10">
    <source>
        <dbReference type="ARBA" id="ARBA00049578"/>
    </source>
</evidence>
<comment type="catalytic activity">
    <reaction evidence="8">
        <text>5,6-dihydrothymine + NAD(+) = thymine + NADH + H(+)</text>
        <dbReference type="Rhea" id="RHEA:28791"/>
        <dbReference type="ChEBI" id="CHEBI:15378"/>
        <dbReference type="ChEBI" id="CHEBI:17821"/>
        <dbReference type="ChEBI" id="CHEBI:27468"/>
        <dbReference type="ChEBI" id="CHEBI:57540"/>
        <dbReference type="ChEBI" id="CHEBI:57945"/>
        <dbReference type="EC" id="1.3.1.1"/>
    </reaction>
</comment>
<dbReference type="STRING" id="706587.Desti_3250"/>
<dbReference type="PANTHER" id="PTHR43073:SF2">
    <property type="entry name" value="DIHYDROPYRIMIDINE DEHYDROGENASE [NADP(+)]"/>
    <property type="match status" value="1"/>
</dbReference>
<dbReference type="HOGENOM" id="CLU_042042_4_3_7"/>
<keyword evidence="2" id="KW-0479">Metal-binding</keyword>
<organism evidence="14 15">
    <name type="scientific">Desulfomonile tiedjei (strain ATCC 49306 / DSM 6799 / DCB-1)</name>
    <dbReference type="NCBI Taxonomy" id="706587"/>
    <lineage>
        <taxon>Bacteria</taxon>
        <taxon>Pseudomonadati</taxon>
        <taxon>Thermodesulfobacteriota</taxon>
        <taxon>Desulfomonilia</taxon>
        <taxon>Desulfomonilales</taxon>
        <taxon>Desulfomonilaceae</taxon>
        <taxon>Desulfomonile</taxon>
    </lineage>
</organism>
<keyword evidence="5" id="KW-0411">Iron-sulfur</keyword>
<dbReference type="OrthoDB" id="9794954at2"/>
<dbReference type="GO" id="GO:0006210">
    <property type="term" value="P:thymine catabolic process"/>
    <property type="evidence" value="ECO:0007669"/>
    <property type="project" value="TreeGrafter"/>
</dbReference>
<dbReference type="GO" id="GO:0046872">
    <property type="term" value="F:metal ion binding"/>
    <property type="evidence" value="ECO:0007669"/>
    <property type="project" value="UniProtKB-KW"/>
</dbReference>
<reference evidence="15" key="1">
    <citation type="submission" date="2012-06" db="EMBL/GenBank/DDBJ databases">
        <title>Complete sequence of chromosome of Desulfomonile tiedjei DSM 6799.</title>
        <authorList>
            <person name="Lucas S."/>
            <person name="Copeland A."/>
            <person name="Lapidus A."/>
            <person name="Glavina del Rio T."/>
            <person name="Dalin E."/>
            <person name="Tice H."/>
            <person name="Bruce D."/>
            <person name="Goodwin L."/>
            <person name="Pitluck S."/>
            <person name="Peters L."/>
            <person name="Ovchinnikova G."/>
            <person name="Zeytun A."/>
            <person name="Lu M."/>
            <person name="Kyrpides N."/>
            <person name="Mavromatis K."/>
            <person name="Ivanova N."/>
            <person name="Brettin T."/>
            <person name="Detter J.C."/>
            <person name="Han C."/>
            <person name="Larimer F."/>
            <person name="Land M."/>
            <person name="Hauser L."/>
            <person name="Markowitz V."/>
            <person name="Cheng J.-F."/>
            <person name="Hugenholtz P."/>
            <person name="Woyke T."/>
            <person name="Wu D."/>
            <person name="Spring S."/>
            <person name="Schroeder M."/>
            <person name="Brambilla E."/>
            <person name="Klenk H.-P."/>
            <person name="Eisen J.A."/>
        </authorList>
    </citation>
    <scope>NUCLEOTIDE SEQUENCE [LARGE SCALE GENOMIC DNA]</scope>
    <source>
        <strain evidence="15">ATCC 49306 / DSM 6799 / DCB-1</strain>
    </source>
</reference>
<comment type="subunit">
    <text evidence="11">Heterotetramer of 2 PreA and 2 PreT subunits.</text>
</comment>
<comment type="function">
    <text evidence="10">Involved in pyrimidine base degradation. Catalyzes physiologically the reduction of uracil to 5,6-dihydrouracil (DHU) by using NADH as a specific cosubstrate. It also catalyzes the reverse reaction and the reduction of thymine to 5,6-dihydrothymine (DHT).</text>
</comment>
<evidence type="ECO:0000256" key="7">
    <source>
        <dbReference type="ARBA" id="ARBA00032722"/>
    </source>
</evidence>
<dbReference type="GO" id="GO:0006212">
    <property type="term" value="P:uracil catabolic process"/>
    <property type="evidence" value="ECO:0007669"/>
    <property type="project" value="TreeGrafter"/>
</dbReference>
<dbReference type="Gene3D" id="3.30.70.20">
    <property type="match status" value="1"/>
</dbReference>
<dbReference type="SUPFAM" id="SSF51395">
    <property type="entry name" value="FMN-linked oxidoreductases"/>
    <property type="match status" value="1"/>
</dbReference>
<evidence type="ECO:0000313" key="15">
    <source>
        <dbReference type="Proteomes" id="UP000006055"/>
    </source>
</evidence>
<protein>
    <recommendedName>
        <fullName evidence="12">dihydrouracil dehydrogenase (NAD(+))</fullName>
        <ecNumber evidence="12">1.3.1.1</ecNumber>
    </recommendedName>
    <alternativeName>
        <fullName evidence="7">Dihydrothymine dehydrogenase</fullName>
    </alternativeName>
    <alternativeName>
        <fullName evidence="6">Dihydrouracil dehydrogenase</fullName>
    </alternativeName>
</protein>
<comment type="catalytic activity">
    <reaction evidence="9">
        <text>5,6-dihydrouracil + NAD(+) = uracil + NADH + H(+)</text>
        <dbReference type="Rhea" id="RHEA:20189"/>
        <dbReference type="ChEBI" id="CHEBI:15378"/>
        <dbReference type="ChEBI" id="CHEBI:15901"/>
        <dbReference type="ChEBI" id="CHEBI:17568"/>
        <dbReference type="ChEBI" id="CHEBI:57540"/>
        <dbReference type="ChEBI" id="CHEBI:57945"/>
        <dbReference type="EC" id="1.3.1.1"/>
    </reaction>
</comment>
<feature type="domain" description="4Fe-4S ferredoxin-type" evidence="13">
    <location>
        <begin position="369"/>
        <end position="396"/>
    </location>
</feature>
<sequence length="396" mass="42729">MVDLSVEIGGVKFKNPVVVASATPTMDAIRMKHGIDGGAGAVIAKSLFGEGGRLGRQFPRPRFKLIDYREYPGYPNKLPHAFTLRSLEECSAFDYPTYMDDINRTKDLIKDDGVVIASLSGSSLAEWVEMCELVNKTGADWVELNNSCPFAQDMGVKMGAGAVDVTYEAVKTCADILKKPFSVKITPQTNNPVDVAKQVEAAGAYAVNMSARFSGVIIDIETAKPIPFGSMGGYGGPYLIGYGLKLISQAAKELKIPLIAGLGVWDWRDIIAYTMCGASLVQSAVGIMLQGYKVAGRWVDSMSAWMEAKGYKSLNEIRGMALPNIVKTANVPRKPDNIKAVINTSKCTKCGTCLRSCFYDAITLTKAGAVINAELCDVCGMCVEVCPEYAAELKYV</sequence>
<evidence type="ECO:0000256" key="4">
    <source>
        <dbReference type="ARBA" id="ARBA00023004"/>
    </source>
</evidence>
<keyword evidence="15" id="KW-1185">Reference proteome</keyword>
<dbReference type="Proteomes" id="UP000006055">
    <property type="component" value="Chromosome"/>
</dbReference>
<comment type="similarity">
    <text evidence="1">Belongs to the dihydropyrimidine dehydrogenase family.</text>
</comment>
<gene>
    <name evidence="14" type="ordered locus">Desti_3250</name>
</gene>
<dbReference type="EMBL" id="CP003360">
    <property type="protein sequence ID" value="AFM25909.1"/>
    <property type="molecule type" value="Genomic_DNA"/>
</dbReference>
<feature type="domain" description="4Fe-4S ferredoxin-type" evidence="13">
    <location>
        <begin position="338"/>
        <end position="367"/>
    </location>
</feature>
<dbReference type="SUPFAM" id="SSF54862">
    <property type="entry name" value="4Fe-4S ferredoxins"/>
    <property type="match status" value="1"/>
</dbReference>
<dbReference type="AlphaFoldDB" id="I4C8L8"/>
<dbReference type="PROSITE" id="PS51379">
    <property type="entry name" value="4FE4S_FER_2"/>
    <property type="match status" value="2"/>
</dbReference>
<evidence type="ECO:0000256" key="2">
    <source>
        <dbReference type="ARBA" id="ARBA00022723"/>
    </source>
</evidence>
<name>I4C8L8_DESTA</name>
<proteinExistence type="inferred from homology"/>
<evidence type="ECO:0000256" key="9">
    <source>
        <dbReference type="ARBA" id="ARBA00048792"/>
    </source>
</evidence>
<dbReference type="Pfam" id="PF13237">
    <property type="entry name" value="Fer4_10"/>
    <property type="match status" value="1"/>
</dbReference>
<evidence type="ECO:0000256" key="6">
    <source>
        <dbReference type="ARBA" id="ARBA00030119"/>
    </source>
</evidence>
<dbReference type="RefSeq" id="WP_014811044.1">
    <property type="nucleotide sequence ID" value="NC_018025.1"/>
</dbReference>
<accession>I4C8L8</accession>
<dbReference type="GO" id="GO:0005737">
    <property type="term" value="C:cytoplasm"/>
    <property type="evidence" value="ECO:0007669"/>
    <property type="project" value="InterPro"/>
</dbReference>
<evidence type="ECO:0000256" key="12">
    <source>
        <dbReference type="ARBA" id="ARBA00049728"/>
    </source>
</evidence>
<dbReference type="GO" id="GO:0051536">
    <property type="term" value="F:iron-sulfur cluster binding"/>
    <property type="evidence" value="ECO:0007669"/>
    <property type="project" value="UniProtKB-KW"/>
</dbReference>
<dbReference type="GO" id="GO:0002058">
    <property type="term" value="F:uracil binding"/>
    <property type="evidence" value="ECO:0007669"/>
    <property type="project" value="TreeGrafter"/>
</dbReference>